<name>A0AAU7X9Z4_9HYPH</name>
<dbReference type="InterPro" id="IPR000847">
    <property type="entry name" value="LysR_HTH_N"/>
</dbReference>
<dbReference type="PANTHER" id="PTHR30537">
    <property type="entry name" value="HTH-TYPE TRANSCRIPTIONAL REGULATOR"/>
    <property type="match status" value="1"/>
</dbReference>
<gene>
    <name evidence="6" type="ORF">ABS361_17245</name>
</gene>
<dbReference type="GO" id="GO:0006351">
    <property type="term" value="P:DNA-templated transcription"/>
    <property type="evidence" value="ECO:0007669"/>
    <property type="project" value="TreeGrafter"/>
</dbReference>
<keyword evidence="2" id="KW-0805">Transcription regulation</keyword>
<dbReference type="SUPFAM" id="SSF46785">
    <property type="entry name" value="Winged helix' DNA-binding domain"/>
    <property type="match status" value="1"/>
</dbReference>
<dbReference type="KEGG" id="mflg:ABS361_17245"/>
<accession>A0AAU7X9Z4</accession>
<dbReference type="FunFam" id="3.40.190.10:FF:000017">
    <property type="entry name" value="Glycine cleavage system transcriptional activator"/>
    <property type="match status" value="1"/>
</dbReference>
<reference evidence="6" key="1">
    <citation type="submission" date="2024-06" db="EMBL/GenBank/DDBJ databases">
        <title>Methylostella associata gen. nov., sp. nov., a novel Ancalomicrobiaceae-affiliated facultatively methylotrophic bacteria that feed on methanotrophs of the genus Methylococcus.</title>
        <authorList>
            <person name="Saltykova V."/>
            <person name="Danilova O.V."/>
            <person name="Oshkin I.Y."/>
            <person name="Belova S.E."/>
            <person name="Pimenov N.V."/>
            <person name="Dedysh S.N."/>
        </authorList>
    </citation>
    <scope>NUCLEOTIDE SEQUENCE</scope>
    <source>
        <strain evidence="6">S20</strain>
    </source>
</reference>
<dbReference type="PROSITE" id="PS50931">
    <property type="entry name" value="HTH_LYSR"/>
    <property type="match status" value="1"/>
</dbReference>
<dbReference type="RefSeq" id="WP_407048904.1">
    <property type="nucleotide sequence ID" value="NZ_CP158568.1"/>
</dbReference>
<dbReference type="CDD" id="cd08432">
    <property type="entry name" value="PBP2_GcdR_TrpI_HvrB_AmpR_like"/>
    <property type="match status" value="1"/>
</dbReference>
<dbReference type="InterPro" id="IPR058163">
    <property type="entry name" value="LysR-type_TF_proteobact-type"/>
</dbReference>
<dbReference type="Gene3D" id="3.40.190.10">
    <property type="entry name" value="Periplasmic binding protein-like II"/>
    <property type="match status" value="2"/>
</dbReference>
<evidence type="ECO:0000256" key="1">
    <source>
        <dbReference type="ARBA" id="ARBA00009437"/>
    </source>
</evidence>
<dbReference type="Pfam" id="PF03466">
    <property type="entry name" value="LysR_substrate"/>
    <property type="match status" value="1"/>
</dbReference>
<keyword evidence="4" id="KW-0804">Transcription</keyword>
<dbReference type="GO" id="GO:0043565">
    <property type="term" value="F:sequence-specific DNA binding"/>
    <property type="evidence" value="ECO:0007669"/>
    <property type="project" value="TreeGrafter"/>
</dbReference>
<dbReference type="InterPro" id="IPR005119">
    <property type="entry name" value="LysR_subst-bd"/>
</dbReference>
<dbReference type="EMBL" id="CP158568">
    <property type="protein sequence ID" value="XBY43801.1"/>
    <property type="molecule type" value="Genomic_DNA"/>
</dbReference>
<dbReference type="Gene3D" id="1.10.10.10">
    <property type="entry name" value="Winged helix-like DNA-binding domain superfamily/Winged helix DNA-binding domain"/>
    <property type="match status" value="1"/>
</dbReference>
<evidence type="ECO:0000256" key="3">
    <source>
        <dbReference type="ARBA" id="ARBA00023125"/>
    </source>
</evidence>
<dbReference type="InterPro" id="IPR036388">
    <property type="entry name" value="WH-like_DNA-bd_sf"/>
</dbReference>
<evidence type="ECO:0000256" key="4">
    <source>
        <dbReference type="ARBA" id="ARBA00023163"/>
    </source>
</evidence>
<comment type="similarity">
    <text evidence="1">Belongs to the LysR transcriptional regulatory family.</text>
</comment>
<dbReference type="SUPFAM" id="SSF53850">
    <property type="entry name" value="Periplasmic binding protein-like II"/>
    <property type="match status" value="1"/>
</dbReference>
<dbReference type="InterPro" id="IPR036390">
    <property type="entry name" value="WH_DNA-bd_sf"/>
</dbReference>
<sequence length="292" mass="32256">MLDTIPLSTIRAFEAAARTGSFRSAANELHLTPSAVSHAIRKLESLLGATLFRRDARTVTLTPAGEALMTHVSAAFEELRRGVALVTKRGPQILRLHAAPSFAAKWLSPRLARFLALEPGIEVRLAAGTDYARFVNDDFDVDIVYGVPRADGAEYVPLVEETMTPLCAPELASRIRTPRDLYGEVLIRSEVKRVQWHHWFTANGLEPPAAHGMRFDRSFLALAAAADGVGVAMESTLLAERELADGRLVAPLRGRSEDVRYIGHYLAFPKGNRQRRVVRAFTDWIQHELGLA</sequence>
<dbReference type="GO" id="GO:0003700">
    <property type="term" value="F:DNA-binding transcription factor activity"/>
    <property type="evidence" value="ECO:0007669"/>
    <property type="project" value="InterPro"/>
</dbReference>
<evidence type="ECO:0000259" key="5">
    <source>
        <dbReference type="PROSITE" id="PS50931"/>
    </source>
</evidence>
<protein>
    <submittedName>
        <fullName evidence="6">LysR substrate-binding domain-containing protein</fullName>
    </submittedName>
</protein>
<dbReference type="FunFam" id="1.10.10.10:FF:000038">
    <property type="entry name" value="Glycine cleavage system transcriptional activator"/>
    <property type="match status" value="1"/>
</dbReference>
<dbReference type="PANTHER" id="PTHR30537:SF58">
    <property type="entry name" value="HTH-TYPE TRANSCRIPTIONAL REGULATOR PERR"/>
    <property type="match status" value="1"/>
</dbReference>
<evidence type="ECO:0000256" key="2">
    <source>
        <dbReference type="ARBA" id="ARBA00023015"/>
    </source>
</evidence>
<feature type="domain" description="HTH lysR-type" evidence="5">
    <location>
        <begin position="5"/>
        <end position="62"/>
    </location>
</feature>
<dbReference type="PRINTS" id="PR00039">
    <property type="entry name" value="HTHLYSR"/>
</dbReference>
<evidence type="ECO:0000313" key="6">
    <source>
        <dbReference type="EMBL" id="XBY43801.1"/>
    </source>
</evidence>
<proteinExistence type="inferred from homology"/>
<dbReference type="AlphaFoldDB" id="A0AAU7X9Z4"/>
<organism evidence="6">
    <name type="scientific">Methyloraptor flagellatus</name>
    <dbReference type="NCBI Taxonomy" id="3162530"/>
    <lineage>
        <taxon>Bacteria</taxon>
        <taxon>Pseudomonadati</taxon>
        <taxon>Pseudomonadota</taxon>
        <taxon>Alphaproteobacteria</taxon>
        <taxon>Hyphomicrobiales</taxon>
        <taxon>Ancalomicrobiaceae</taxon>
        <taxon>Methyloraptor</taxon>
    </lineage>
</organism>
<keyword evidence="3" id="KW-0238">DNA-binding</keyword>
<dbReference type="Pfam" id="PF00126">
    <property type="entry name" value="HTH_1"/>
    <property type="match status" value="1"/>
</dbReference>